<accession>A0A151QUH8</accession>
<dbReference type="PANTHER" id="PTHR33116">
    <property type="entry name" value="REVERSE TRANSCRIPTASE ZINC-BINDING DOMAIN-CONTAINING PROTEIN-RELATED-RELATED"/>
    <property type="match status" value="1"/>
</dbReference>
<dbReference type="EMBL" id="KQ484713">
    <property type="protein sequence ID" value="KYP33988.1"/>
    <property type="molecule type" value="Genomic_DNA"/>
</dbReference>
<dbReference type="Proteomes" id="UP000075243">
    <property type="component" value="Unassembled WGS sequence"/>
</dbReference>
<keyword evidence="2" id="KW-1185">Reference proteome</keyword>
<dbReference type="PANTHER" id="PTHR33116:SF78">
    <property type="entry name" value="OS12G0587133 PROTEIN"/>
    <property type="match status" value="1"/>
</dbReference>
<gene>
    <name evidence="1" type="ORF">KK1_045096</name>
</gene>
<evidence type="ECO:0000313" key="2">
    <source>
        <dbReference type="Proteomes" id="UP000075243"/>
    </source>
</evidence>
<sequence>MTLPFVYLGIPIGANPRRQQMWKEIMLKYNRKLALWRSKNLSLAARVCLINSVLSGLPLYLISLFKMPKQVVRQLEKIQRNFLWGSKDETRKISWVKWRTIFHPKEKGGLGIKNIESFNDALLGKWKWQLFHQEDSMWGRLLLSKYGGWQSLLKEAGHQNSSIW</sequence>
<proteinExistence type="predicted"/>
<name>A0A151QUH8_CAJCA</name>
<dbReference type="OMA" id="QHSIENI"/>
<protein>
    <submittedName>
        <fullName evidence="1">Ribonuclease H protein At1g65750 family</fullName>
    </submittedName>
</protein>
<reference evidence="1" key="1">
    <citation type="journal article" date="2012" name="Nat. Biotechnol.">
        <title>Draft genome sequence of pigeonpea (Cajanus cajan), an orphan legume crop of resource-poor farmers.</title>
        <authorList>
            <person name="Varshney R.K."/>
            <person name="Chen W."/>
            <person name="Li Y."/>
            <person name="Bharti A.K."/>
            <person name="Saxena R.K."/>
            <person name="Schlueter J.A."/>
            <person name="Donoghue M.T."/>
            <person name="Azam S."/>
            <person name="Fan G."/>
            <person name="Whaley A.M."/>
            <person name="Farmer A.D."/>
            <person name="Sheridan J."/>
            <person name="Iwata A."/>
            <person name="Tuteja R."/>
            <person name="Penmetsa R.V."/>
            <person name="Wu W."/>
            <person name="Upadhyaya H.D."/>
            <person name="Yang S.P."/>
            <person name="Shah T."/>
            <person name="Saxena K.B."/>
            <person name="Michael T."/>
            <person name="McCombie W.R."/>
            <person name="Yang B."/>
            <person name="Zhang G."/>
            <person name="Yang H."/>
            <person name="Wang J."/>
            <person name="Spillane C."/>
            <person name="Cook D.R."/>
            <person name="May G.D."/>
            <person name="Xu X."/>
            <person name="Jackson S.A."/>
        </authorList>
    </citation>
    <scope>NUCLEOTIDE SEQUENCE [LARGE SCALE GENOMIC DNA]</scope>
</reference>
<organism evidence="1 2">
    <name type="scientific">Cajanus cajan</name>
    <name type="common">Pigeon pea</name>
    <name type="synonym">Cajanus indicus</name>
    <dbReference type="NCBI Taxonomy" id="3821"/>
    <lineage>
        <taxon>Eukaryota</taxon>
        <taxon>Viridiplantae</taxon>
        <taxon>Streptophyta</taxon>
        <taxon>Embryophyta</taxon>
        <taxon>Tracheophyta</taxon>
        <taxon>Spermatophyta</taxon>
        <taxon>Magnoliopsida</taxon>
        <taxon>eudicotyledons</taxon>
        <taxon>Gunneridae</taxon>
        <taxon>Pentapetalae</taxon>
        <taxon>rosids</taxon>
        <taxon>fabids</taxon>
        <taxon>Fabales</taxon>
        <taxon>Fabaceae</taxon>
        <taxon>Papilionoideae</taxon>
        <taxon>50 kb inversion clade</taxon>
        <taxon>NPAAA clade</taxon>
        <taxon>indigoferoid/millettioid clade</taxon>
        <taxon>Phaseoleae</taxon>
        <taxon>Cajanus</taxon>
    </lineage>
</organism>
<dbReference type="Gramene" id="C.cajan_40234.t">
    <property type="protein sequence ID" value="C.cajan_40234.t.cds1"/>
    <property type="gene ID" value="C.cajan_40234"/>
</dbReference>
<evidence type="ECO:0000313" key="1">
    <source>
        <dbReference type="EMBL" id="KYP33988.1"/>
    </source>
</evidence>
<dbReference type="AlphaFoldDB" id="A0A151QUH8"/>